<evidence type="ECO:0000313" key="4">
    <source>
        <dbReference type="Proteomes" id="UP000011087"/>
    </source>
</evidence>
<dbReference type="Proteomes" id="UP000011087">
    <property type="component" value="Unassembled WGS sequence"/>
</dbReference>
<feature type="region of interest" description="Disordered" evidence="1">
    <location>
        <begin position="272"/>
        <end position="318"/>
    </location>
</feature>
<reference evidence="2 4" key="1">
    <citation type="journal article" date="2012" name="Nature">
        <title>Algal genomes reveal evolutionary mosaicism and the fate of nucleomorphs.</title>
        <authorList>
            <consortium name="DOE Joint Genome Institute"/>
            <person name="Curtis B.A."/>
            <person name="Tanifuji G."/>
            <person name="Burki F."/>
            <person name="Gruber A."/>
            <person name="Irimia M."/>
            <person name="Maruyama S."/>
            <person name="Arias M.C."/>
            <person name="Ball S.G."/>
            <person name="Gile G.H."/>
            <person name="Hirakawa Y."/>
            <person name="Hopkins J.F."/>
            <person name="Kuo A."/>
            <person name="Rensing S.A."/>
            <person name="Schmutz J."/>
            <person name="Symeonidi A."/>
            <person name="Elias M."/>
            <person name="Eveleigh R.J."/>
            <person name="Herman E.K."/>
            <person name="Klute M.J."/>
            <person name="Nakayama T."/>
            <person name="Obornik M."/>
            <person name="Reyes-Prieto A."/>
            <person name="Armbrust E.V."/>
            <person name="Aves S.J."/>
            <person name="Beiko R.G."/>
            <person name="Coutinho P."/>
            <person name="Dacks J.B."/>
            <person name="Durnford D.G."/>
            <person name="Fast N.M."/>
            <person name="Green B.R."/>
            <person name="Grisdale C.J."/>
            <person name="Hempel F."/>
            <person name="Henrissat B."/>
            <person name="Hoppner M.P."/>
            <person name="Ishida K."/>
            <person name="Kim E."/>
            <person name="Koreny L."/>
            <person name="Kroth P.G."/>
            <person name="Liu Y."/>
            <person name="Malik S.B."/>
            <person name="Maier U.G."/>
            <person name="McRose D."/>
            <person name="Mock T."/>
            <person name="Neilson J.A."/>
            <person name="Onodera N.T."/>
            <person name="Poole A.M."/>
            <person name="Pritham E.J."/>
            <person name="Richards T.A."/>
            <person name="Rocap G."/>
            <person name="Roy S.W."/>
            <person name="Sarai C."/>
            <person name="Schaack S."/>
            <person name="Shirato S."/>
            <person name="Slamovits C.H."/>
            <person name="Spencer D.F."/>
            <person name="Suzuki S."/>
            <person name="Worden A.Z."/>
            <person name="Zauner S."/>
            <person name="Barry K."/>
            <person name="Bell C."/>
            <person name="Bharti A.K."/>
            <person name="Crow J.A."/>
            <person name="Grimwood J."/>
            <person name="Kramer R."/>
            <person name="Lindquist E."/>
            <person name="Lucas S."/>
            <person name="Salamov A."/>
            <person name="McFadden G.I."/>
            <person name="Lane C.E."/>
            <person name="Keeling P.J."/>
            <person name="Gray M.W."/>
            <person name="Grigoriev I.V."/>
            <person name="Archibald J.M."/>
        </authorList>
    </citation>
    <scope>NUCLEOTIDE SEQUENCE</scope>
    <source>
        <strain evidence="2 4">CCMP2712</strain>
    </source>
</reference>
<dbReference type="PaxDb" id="55529-EKX50281"/>
<dbReference type="HOGENOM" id="CLU_413039_0_0_1"/>
<keyword evidence="4" id="KW-1185">Reference proteome</keyword>
<dbReference type="GeneID" id="17306785"/>
<evidence type="ECO:0000256" key="1">
    <source>
        <dbReference type="SAM" id="MobiDB-lite"/>
    </source>
</evidence>
<feature type="region of interest" description="Disordered" evidence="1">
    <location>
        <begin position="19"/>
        <end position="43"/>
    </location>
</feature>
<dbReference type="RefSeq" id="XP_005837261.1">
    <property type="nucleotide sequence ID" value="XM_005837204.1"/>
</dbReference>
<protein>
    <submittedName>
        <fullName evidence="2 3">Uncharacterized protein</fullName>
    </submittedName>
</protein>
<name>L1JNY9_GUITC</name>
<reference evidence="4" key="2">
    <citation type="submission" date="2012-11" db="EMBL/GenBank/DDBJ databases">
        <authorList>
            <person name="Kuo A."/>
            <person name="Curtis B.A."/>
            <person name="Tanifuji G."/>
            <person name="Burki F."/>
            <person name="Gruber A."/>
            <person name="Irimia M."/>
            <person name="Maruyama S."/>
            <person name="Arias M.C."/>
            <person name="Ball S.G."/>
            <person name="Gile G.H."/>
            <person name="Hirakawa Y."/>
            <person name="Hopkins J.F."/>
            <person name="Rensing S.A."/>
            <person name="Schmutz J."/>
            <person name="Symeonidi A."/>
            <person name="Elias M."/>
            <person name="Eveleigh R.J."/>
            <person name="Herman E.K."/>
            <person name="Klute M.J."/>
            <person name="Nakayama T."/>
            <person name="Obornik M."/>
            <person name="Reyes-Prieto A."/>
            <person name="Armbrust E.V."/>
            <person name="Aves S.J."/>
            <person name="Beiko R.G."/>
            <person name="Coutinho P."/>
            <person name="Dacks J.B."/>
            <person name="Durnford D.G."/>
            <person name="Fast N.M."/>
            <person name="Green B.R."/>
            <person name="Grisdale C."/>
            <person name="Hempe F."/>
            <person name="Henrissat B."/>
            <person name="Hoppner M.P."/>
            <person name="Ishida K.-I."/>
            <person name="Kim E."/>
            <person name="Koreny L."/>
            <person name="Kroth P.G."/>
            <person name="Liu Y."/>
            <person name="Malik S.-B."/>
            <person name="Maier U.G."/>
            <person name="McRose D."/>
            <person name="Mock T."/>
            <person name="Neilson J.A."/>
            <person name="Onodera N.T."/>
            <person name="Poole A.M."/>
            <person name="Pritham E.J."/>
            <person name="Richards T.A."/>
            <person name="Rocap G."/>
            <person name="Roy S.W."/>
            <person name="Sarai C."/>
            <person name="Schaack S."/>
            <person name="Shirato S."/>
            <person name="Slamovits C.H."/>
            <person name="Spencer D.F."/>
            <person name="Suzuki S."/>
            <person name="Worden A.Z."/>
            <person name="Zauner S."/>
            <person name="Barry K."/>
            <person name="Bell C."/>
            <person name="Bharti A.K."/>
            <person name="Crow J.A."/>
            <person name="Grimwood J."/>
            <person name="Kramer R."/>
            <person name="Lindquist E."/>
            <person name="Lucas S."/>
            <person name="Salamov A."/>
            <person name="McFadden G.I."/>
            <person name="Lane C.E."/>
            <person name="Keeling P.J."/>
            <person name="Gray M.W."/>
            <person name="Grigoriev I.V."/>
            <person name="Archibald J.M."/>
        </authorList>
    </citation>
    <scope>NUCLEOTIDE SEQUENCE</scope>
    <source>
        <strain evidence="4">CCMP2712</strain>
    </source>
</reference>
<organism evidence="2">
    <name type="scientific">Guillardia theta (strain CCMP2712)</name>
    <name type="common">Cryptophyte</name>
    <dbReference type="NCBI Taxonomy" id="905079"/>
    <lineage>
        <taxon>Eukaryota</taxon>
        <taxon>Cryptophyceae</taxon>
        <taxon>Pyrenomonadales</taxon>
        <taxon>Geminigeraceae</taxon>
        <taxon>Guillardia</taxon>
    </lineage>
</organism>
<dbReference type="KEGG" id="gtt:GUITHDRAFT_161916"/>
<proteinExistence type="predicted"/>
<dbReference type="EMBL" id="JH992979">
    <property type="protein sequence ID" value="EKX50281.1"/>
    <property type="molecule type" value="Genomic_DNA"/>
</dbReference>
<sequence>MKDFLLQYQQKLLVGNSDSSPALDSYYNHNGSTGNSSYSTSKDELLRAQPENNTNGNINPVNLATLLKDTTLGSYLTNSVRTVSNPLRNVVVKVVANYQKVDDLHQEKPPPTEAVNNRCKTILAFQQGSGTHLCFGMFVKEYIELAEIYVDSVDSRNGIVHGTHWSSNPGEIEFPRWMLREDDRRAEDAYNAVASTQVEPQHGAKDLVEVAHRLQDRFFVVNLHNPSARLKRVEDDGNLVTSDVMRDRRLLPPSSLELHRLHQSNKYDSLKKGEILQGASRSTAASKDKMKILPSKSRRPADNELGIGESSTSTMFPPSRMMSAEYGAYMAYQQQASLDGHAGFPRGMMYGSSNRMPEAEFSRGQMYGGMPPYHPDMYPGMMEELKGRPSMGIPPHVSMSHLHPDIRWMGEPTRGGLGWSHASPRDAIAQANGLGGFGVDGVEHGFRGNGHGFPYDVHYASPLANGHLSSSIQAVQAAQDLQMLQGQMPIGWRGGDVSASSKRIADGRRIPPGVAVPAARKLSNGIPNGSPSVTKAATGMEAMKGILAVKDEDPASLVQSSIMSVPPVANLDKRPRSSPAKSDIASPQSLTGLSMGLEASQNKNKRKRESSKAVKPMLIGQDFGEGKGDGKSDLDTSLLDVDELQLSSDFLDADSFLVTSGLVPP</sequence>
<dbReference type="AlphaFoldDB" id="L1JNY9"/>
<dbReference type="EnsemblProtists" id="EKX50281">
    <property type="protein sequence ID" value="EKX50281"/>
    <property type="gene ID" value="GUITHDRAFT_161916"/>
</dbReference>
<evidence type="ECO:0000313" key="2">
    <source>
        <dbReference type="EMBL" id="EKX50281.1"/>
    </source>
</evidence>
<reference evidence="3" key="3">
    <citation type="submission" date="2016-03" db="UniProtKB">
        <authorList>
            <consortium name="EnsemblProtists"/>
        </authorList>
    </citation>
    <scope>IDENTIFICATION</scope>
</reference>
<feature type="region of interest" description="Disordered" evidence="1">
    <location>
        <begin position="568"/>
        <end position="635"/>
    </location>
</feature>
<feature type="compositionally biased region" description="Basic and acidic residues" evidence="1">
    <location>
        <begin position="624"/>
        <end position="634"/>
    </location>
</feature>
<accession>L1JNY9</accession>
<evidence type="ECO:0000313" key="3">
    <source>
        <dbReference type="EnsemblProtists" id="EKX50281"/>
    </source>
</evidence>
<gene>
    <name evidence="2" type="ORF">GUITHDRAFT_161916</name>
</gene>
<feature type="compositionally biased region" description="Low complexity" evidence="1">
    <location>
        <begin position="25"/>
        <end position="40"/>
    </location>
</feature>